<evidence type="ECO:0000313" key="2">
    <source>
        <dbReference type="Proteomes" id="UP000299102"/>
    </source>
</evidence>
<gene>
    <name evidence="1" type="ORF">EVAR_57778_1</name>
</gene>
<organism evidence="1 2">
    <name type="scientific">Eumeta variegata</name>
    <name type="common">Bagworm moth</name>
    <name type="synonym">Eumeta japonica</name>
    <dbReference type="NCBI Taxonomy" id="151549"/>
    <lineage>
        <taxon>Eukaryota</taxon>
        <taxon>Metazoa</taxon>
        <taxon>Ecdysozoa</taxon>
        <taxon>Arthropoda</taxon>
        <taxon>Hexapoda</taxon>
        <taxon>Insecta</taxon>
        <taxon>Pterygota</taxon>
        <taxon>Neoptera</taxon>
        <taxon>Endopterygota</taxon>
        <taxon>Lepidoptera</taxon>
        <taxon>Glossata</taxon>
        <taxon>Ditrysia</taxon>
        <taxon>Tineoidea</taxon>
        <taxon>Psychidae</taxon>
        <taxon>Oiketicinae</taxon>
        <taxon>Eumeta</taxon>
    </lineage>
</organism>
<dbReference type="EMBL" id="BGZK01001094">
    <property type="protein sequence ID" value="GBP71010.1"/>
    <property type="molecule type" value="Genomic_DNA"/>
</dbReference>
<proteinExistence type="predicted"/>
<name>A0A4C1Y681_EUMVA</name>
<reference evidence="1 2" key="1">
    <citation type="journal article" date="2019" name="Commun. Biol.">
        <title>The bagworm genome reveals a unique fibroin gene that provides high tensile strength.</title>
        <authorList>
            <person name="Kono N."/>
            <person name="Nakamura H."/>
            <person name="Ohtoshi R."/>
            <person name="Tomita M."/>
            <person name="Numata K."/>
            <person name="Arakawa K."/>
        </authorList>
    </citation>
    <scope>NUCLEOTIDE SEQUENCE [LARGE SCALE GENOMIC DNA]</scope>
</reference>
<dbReference type="AlphaFoldDB" id="A0A4C1Y681"/>
<comment type="caution">
    <text evidence="1">The sequence shown here is derived from an EMBL/GenBank/DDBJ whole genome shotgun (WGS) entry which is preliminary data.</text>
</comment>
<evidence type="ECO:0000313" key="1">
    <source>
        <dbReference type="EMBL" id="GBP71010.1"/>
    </source>
</evidence>
<sequence>MLHLSDCAHGAIYLHTQISHPGLPFHFLSSESQFEWHGTLAAFFVTFMATCHLSSQFGNRSRTLWSLATARSARRDDTIRRPGSENLYSI</sequence>
<protein>
    <submittedName>
        <fullName evidence="1">Uncharacterized protein</fullName>
    </submittedName>
</protein>
<accession>A0A4C1Y681</accession>
<keyword evidence="2" id="KW-1185">Reference proteome</keyword>
<dbReference type="Proteomes" id="UP000299102">
    <property type="component" value="Unassembled WGS sequence"/>
</dbReference>